<dbReference type="OrthoDB" id="9795531at2"/>
<dbReference type="InterPro" id="IPR004045">
    <property type="entry name" value="Glutathione_S-Trfase_N"/>
</dbReference>
<comment type="caution">
    <text evidence="2">The sequence shown here is derived from an EMBL/GenBank/DDBJ whole genome shotgun (WGS) entry which is preliminary data.</text>
</comment>
<evidence type="ECO:0000313" key="2">
    <source>
        <dbReference type="EMBL" id="TGL59605.1"/>
    </source>
</evidence>
<dbReference type="SUPFAM" id="SSF52833">
    <property type="entry name" value="Thioredoxin-like"/>
    <property type="match status" value="1"/>
</dbReference>
<dbReference type="RefSeq" id="WP_135650820.1">
    <property type="nucleotide sequence ID" value="NZ_RQGF01000030.1"/>
</dbReference>
<dbReference type="Proteomes" id="UP000297762">
    <property type="component" value="Unassembled WGS sequence"/>
</dbReference>
<evidence type="ECO:0000313" key="3">
    <source>
        <dbReference type="Proteomes" id="UP000297762"/>
    </source>
</evidence>
<dbReference type="InterPro" id="IPR036249">
    <property type="entry name" value="Thioredoxin-like_sf"/>
</dbReference>
<name>A0A4V3JRD6_9LEPT</name>
<dbReference type="AlphaFoldDB" id="A0A4V3JRD6"/>
<sequence length="86" mass="9893">MMKLYQFLTCPYCAYVRDHFSRLGLKEGKDYELVEASRGTPGREEVIRLGGISQVPFLVDGEILMYESRDIVEYIKDKINNLGNVT</sequence>
<gene>
    <name evidence="2" type="ORF">EHQ64_16065</name>
</gene>
<feature type="domain" description="GST N-terminal" evidence="1">
    <location>
        <begin position="1"/>
        <end position="83"/>
    </location>
</feature>
<protein>
    <submittedName>
        <fullName evidence="2">Glutaredoxin</fullName>
    </submittedName>
</protein>
<dbReference type="PANTHER" id="PTHR45288:SF1">
    <property type="entry name" value="THIOREDOXIN FAMILY PROTEIN"/>
    <property type="match status" value="1"/>
</dbReference>
<dbReference type="Pfam" id="PF13417">
    <property type="entry name" value="GST_N_3"/>
    <property type="match status" value="1"/>
</dbReference>
<organism evidence="2 3">
    <name type="scientific">Leptospira sarikeiensis</name>
    <dbReference type="NCBI Taxonomy" id="2484943"/>
    <lineage>
        <taxon>Bacteria</taxon>
        <taxon>Pseudomonadati</taxon>
        <taxon>Spirochaetota</taxon>
        <taxon>Spirochaetia</taxon>
        <taxon>Leptospirales</taxon>
        <taxon>Leptospiraceae</taxon>
        <taxon>Leptospira</taxon>
    </lineage>
</organism>
<proteinExistence type="predicted"/>
<accession>A0A4V3JRD6</accession>
<dbReference type="Gene3D" id="3.40.30.10">
    <property type="entry name" value="Glutaredoxin"/>
    <property type="match status" value="1"/>
</dbReference>
<keyword evidence="3" id="KW-1185">Reference proteome</keyword>
<dbReference type="PROSITE" id="PS51354">
    <property type="entry name" value="GLUTAREDOXIN_2"/>
    <property type="match status" value="1"/>
</dbReference>
<reference evidence="2" key="1">
    <citation type="journal article" date="2019" name="PLoS Negl. Trop. Dis.">
        <title>Revisiting the worldwide diversity of Leptospira species in the environment.</title>
        <authorList>
            <person name="Vincent A.T."/>
            <person name="Schiettekatte O."/>
            <person name="Bourhy P."/>
            <person name="Veyrier F.J."/>
            <person name="Picardeau M."/>
        </authorList>
    </citation>
    <scope>NUCLEOTIDE SEQUENCE [LARGE SCALE GENOMIC DNA]</scope>
    <source>
        <strain evidence="2">201702455</strain>
    </source>
</reference>
<dbReference type="EMBL" id="RQGF01000030">
    <property type="protein sequence ID" value="TGL59605.1"/>
    <property type="molecule type" value="Genomic_DNA"/>
</dbReference>
<dbReference type="PANTHER" id="PTHR45288">
    <property type="entry name" value="THIOREDOXIN FAMILY PROTEIN"/>
    <property type="match status" value="1"/>
</dbReference>
<evidence type="ECO:0000259" key="1">
    <source>
        <dbReference type="PROSITE" id="PS50404"/>
    </source>
</evidence>
<dbReference type="PROSITE" id="PS50404">
    <property type="entry name" value="GST_NTER"/>
    <property type="match status" value="1"/>
</dbReference>